<sequence>MVRAALVASVLVGCSHTSPAAHPVPEPPAVSVNPSLLDPGKYPISPLAPLGDAGSEQAGRLVEGRRMASFVVGPWQADAGLTVSSTEAGVVENYSQISRVVWAPIEGGAYNLPFVVGFTSERQTPGPEPQMSLRNAVLRFADPGAASAAAQGMSGRARDFPRVPSAVPILIEPERVISIPGHADAAGTLLTFQDGSQTVRELTTLTAHGSFVLAQVARCAAGPDCEASLTARTLDLQLPLIDTFQPTAPEQFAALPLDPTGLVARTVPLPADQATSTSAAAYPPPGALHLEDDPVKAGPALTAAGVDYVSVNLTTVYQARDPAGAQALSQALSDAAAATPAAQAAASVPGLPQSRCTRVPGASGLVPRYRCLGTAGRYAIKTSARQLDSAHQQMAAQYRILVG</sequence>
<dbReference type="Pfam" id="PF24092">
    <property type="entry name" value="DUF7373_C"/>
    <property type="match status" value="1"/>
</dbReference>
<dbReference type="AlphaFoldDB" id="A0A1W9ZZ83"/>
<dbReference type="InterPro" id="IPR055797">
    <property type="entry name" value="DUF7373"/>
</dbReference>
<protein>
    <recommendedName>
        <fullName evidence="6">Lipoprotein</fullName>
    </recommendedName>
</protein>
<feature type="signal peptide" evidence="1">
    <location>
        <begin position="1"/>
        <end position="20"/>
    </location>
</feature>
<evidence type="ECO:0000313" key="5">
    <source>
        <dbReference type="Proteomes" id="UP000192284"/>
    </source>
</evidence>
<name>A0A1W9ZZ83_MYCAN</name>
<organism evidence="4 5">
    <name type="scientific">Mycobacterium angelicum</name>
    <dbReference type="NCBI Taxonomy" id="470074"/>
    <lineage>
        <taxon>Bacteria</taxon>
        <taxon>Bacillati</taxon>
        <taxon>Actinomycetota</taxon>
        <taxon>Actinomycetes</taxon>
        <taxon>Mycobacteriales</taxon>
        <taxon>Mycobacteriaceae</taxon>
        <taxon>Mycobacterium</taxon>
    </lineage>
</organism>
<proteinExistence type="predicted"/>
<keyword evidence="5" id="KW-1185">Reference proteome</keyword>
<dbReference type="EMBL" id="MVHE01000008">
    <property type="protein sequence ID" value="ORA23042.1"/>
    <property type="molecule type" value="Genomic_DNA"/>
</dbReference>
<evidence type="ECO:0000259" key="2">
    <source>
        <dbReference type="Pfam" id="PF24088"/>
    </source>
</evidence>
<accession>A0A1W9ZZ83</accession>
<reference evidence="4 5" key="1">
    <citation type="submission" date="2017-02" db="EMBL/GenBank/DDBJ databases">
        <title>The new phylogeny of genus Mycobacterium.</title>
        <authorList>
            <person name="Tortoli E."/>
            <person name="Trovato A."/>
            <person name="Cirillo D.M."/>
        </authorList>
    </citation>
    <scope>NUCLEOTIDE SEQUENCE [LARGE SCALE GENOMIC DNA]</scope>
    <source>
        <strain evidence="4 5">DSM 45057</strain>
    </source>
</reference>
<gene>
    <name evidence="4" type="ORF">BST12_08255</name>
</gene>
<dbReference type="Pfam" id="PF24088">
    <property type="entry name" value="DUF7373"/>
    <property type="match status" value="1"/>
</dbReference>
<feature type="domain" description="DUF7373" evidence="2">
    <location>
        <begin position="51"/>
        <end position="257"/>
    </location>
</feature>
<keyword evidence="1" id="KW-0732">Signal</keyword>
<dbReference type="Proteomes" id="UP000192284">
    <property type="component" value="Unassembled WGS sequence"/>
</dbReference>
<evidence type="ECO:0000259" key="3">
    <source>
        <dbReference type="Pfam" id="PF24092"/>
    </source>
</evidence>
<feature type="domain" description="DUF7373" evidence="3">
    <location>
        <begin position="263"/>
        <end position="402"/>
    </location>
</feature>
<evidence type="ECO:0008006" key="6">
    <source>
        <dbReference type="Google" id="ProtNLM"/>
    </source>
</evidence>
<evidence type="ECO:0000256" key="1">
    <source>
        <dbReference type="SAM" id="SignalP"/>
    </source>
</evidence>
<comment type="caution">
    <text evidence="4">The sequence shown here is derived from an EMBL/GenBank/DDBJ whole genome shotgun (WGS) entry which is preliminary data.</text>
</comment>
<evidence type="ECO:0000313" key="4">
    <source>
        <dbReference type="EMBL" id="ORA23042.1"/>
    </source>
</evidence>
<feature type="chain" id="PRO_5013094712" description="Lipoprotein" evidence="1">
    <location>
        <begin position="21"/>
        <end position="403"/>
    </location>
</feature>
<dbReference type="InterPro" id="IPR056463">
    <property type="entry name" value="DUF7373_C"/>
</dbReference>